<dbReference type="KEGG" id="rml:FF011L_45550"/>
<evidence type="ECO:0000313" key="2">
    <source>
        <dbReference type="EMBL" id="QDS95755.1"/>
    </source>
</evidence>
<feature type="region of interest" description="Disordered" evidence="1">
    <location>
        <begin position="35"/>
        <end position="55"/>
    </location>
</feature>
<organism evidence="2 3">
    <name type="scientific">Roseimaritima multifibrata</name>
    <dbReference type="NCBI Taxonomy" id="1930274"/>
    <lineage>
        <taxon>Bacteria</taxon>
        <taxon>Pseudomonadati</taxon>
        <taxon>Planctomycetota</taxon>
        <taxon>Planctomycetia</taxon>
        <taxon>Pirellulales</taxon>
        <taxon>Pirellulaceae</taxon>
        <taxon>Roseimaritima</taxon>
    </lineage>
</organism>
<accession>A0A517MLH6</accession>
<name>A0A517MLH6_9BACT</name>
<protein>
    <submittedName>
        <fullName evidence="2">Uncharacterized protein</fullName>
    </submittedName>
</protein>
<gene>
    <name evidence="2" type="ORF">FF011L_45550</name>
</gene>
<feature type="region of interest" description="Disordered" evidence="1">
    <location>
        <begin position="70"/>
        <end position="100"/>
    </location>
</feature>
<evidence type="ECO:0000313" key="3">
    <source>
        <dbReference type="Proteomes" id="UP000320672"/>
    </source>
</evidence>
<feature type="compositionally biased region" description="Basic and acidic residues" evidence="1">
    <location>
        <begin position="71"/>
        <end position="88"/>
    </location>
</feature>
<dbReference type="Proteomes" id="UP000320672">
    <property type="component" value="Chromosome"/>
</dbReference>
<dbReference type="EMBL" id="CP036262">
    <property type="protein sequence ID" value="QDS95755.1"/>
    <property type="molecule type" value="Genomic_DNA"/>
</dbReference>
<evidence type="ECO:0000256" key="1">
    <source>
        <dbReference type="SAM" id="MobiDB-lite"/>
    </source>
</evidence>
<proteinExistence type="predicted"/>
<reference evidence="2 3" key="1">
    <citation type="submission" date="2019-02" db="EMBL/GenBank/DDBJ databases">
        <title>Deep-cultivation of Planctomycetes and their phenomic and genomic characterization uncovers novel biology.</title>
        <authorList>
            <person name="Wiegand S."/>
            <person name="Jogler M."/>
            <person name="Boedeker C."/>
            <person name="Pinto D."/>
            <person name="Vollmers J."/>
            <person name="Rivas-Marin E."/>
            <person name="Kohn T."/>
            <person name="Peeters S.H."/>
            <person name="Heuer A."/>
            <person name="Rast P."/>
            <person name="Oberbeckmann S."/>
            <person name="Bunk B."/>
            <person name="Jeske O."/>
            <person name="Meyerdierks A."/>
            <person name="Storesund J.E."/>
            <person name="Kallscheuer N."/>
            <person name="Luecker S."/>
            <person name="Lage O.M."/>
            <person name="Pohl T."/>
            <person name="Merkel B.J."/>
            <person name="Hornburger P."/>
            <person name="Mueller R.-W."/>
            <person name="Bruemmer F."/>
            <person name="Labrenz M."/>
            <person name="Spormann A.M."/>
            <person name="Op den Camp H."/>
            <person name="Overmann J."/>
            <person name="Amann R."/>
            <person name="Jetten M.S.M."/>
            <person name="Mascher T."/>
            <person name="Medema M.H."/>
            <person name="Devos D.P."/>
            <person name="Kaster A.-K."/>
            <person name="Ovreas L."/>
            <person name="Rohde M."/>
            <person name="Galperin M.Y."/>
            <person name="Jogler C."/>
        </authorList>
    </citation>
    <scope>NUCLEOTIDE SEQUENCE [LARGE SCALE GENOMIC DNA]</scope>
    <source>
        <strain evidence="2 3">FF011L</strain>
    </source>
</reference>
<keyword evidence="3" id="KW-1185">Reference proteome</keyword>
<dbReference type="AlphaFoldDB" id="A0A517MLH6"/>
<sequence length="100" mass="10691">MPACLAGSQNLEFWLIEFRFRACPGGLTTGSYSLERSKCGSPPAPNRLGDSGLAEKDRVGAGIQVAASCCTDRDEPGGNKQEQRERKSSTYLSHASGVVR</sequence>